<evidence type="ECO:0000259" key="7">
    <source>
        <dbReference type="SMART" id="SM00906"/>
    </source>
</evidence>
<organism evidence="8">
    <name type="scientific">Cladonia uncialis subsp. uncialis</name>
    <dbReference type="NCBI Taxonomy" id="180999"/>
    <lineage>
        <taxon>Eukaryota</taxon>
        <taxon>Fungi</taxon>
        <taxon>Dikarya</taxon>
        <taxon>Ascomycota</taxon>
        <taxon>Pezizomycotina</taxon>
        <taxon>Lecanoromycetes</taxon>
        <taxon>OSLEUM clade</taxon>
        <taxon>Lecanoromycetidae</taxon>
        <taxon>Lecanorales</taxon>
        <taxon>Lecanorineae</taxon>
        <taxon>Cladoniaceae</taxon>
        <taxon>Cladonia</taxon>
    </lineage>
</organism>
<dbReference type="GO" id="GO:0003677">
    <property type="term" value="F:DNA binding"/>
    <property type="evidence" value="ECO:0007669"/>
    <property type="project" value="UniProtKB-KW"/>
</dbReference>
<evidence type="ECO:0000313" key="8">
    <source>
        <dbReference type="EMBL" id="ANM86401.1"/>
    </source>
</evidence>
<proteinExistence type="predicted"/>
<accession>A0A1Z1C4C4</accession>
<dbReference type="GO" id="GO:0000981">
    <property type="term" value="F:DNA-binding transcription factor activity, RNA polymerase II-specific"/>
    <property type="evidence" value="ECO:0007669"/>
    <property type="project" value="InterPro"/>
</dbReference>
<dbReference type="CDD" id="cd12148">
    <property type="entry name" value="fungal_TF_MHR"/>
    <property type="match status" value="1"/>
</dbReference>
<evidence type="ECO:0000256" key="2">
    <source>
        <dbReference type="ARBA" id="ARBA00022723"/>
    </source>
</evidence>
<evidence type="ECO:0000256" key="3">
    <source>
        <dbReference type="ARBA" id="ARBA00023015"/>
    </source>
</evidence>
<name>A0A1Z1C4C4_CLAUC</name>
<keyword evidence="3" id="KW-0805">Transcription regulation</keyword>
<evidence type="ECO:0000256" key="1">
    <source>
        <dbReference type="ARBA" id="ARBA00004123"/>
    </source>
</evidence>
<evidence type="ECO:0000313" key="9">
    <source>
        <dbReference type="EMBL" id="AUW31103.1"/>
    </source>
</evidence>
<evidence type="ECO:0000256" key="6">
    <source>
        <dbReference type="ARBA" id="ARBA00023242"/>
    </source>
</evidence>
<keyword evidence="2" id="KW-0479">Metal-binding</keyword>
<dbReference type="InterPro" id="IPR050815">
    <property type="entry name" value="TF_fung"/>
</dbReference>
<feature type="domain" description="Xylanolytic transcriptional activator regulatory" evidence="7">
    <location>
        <begin position="64"/>
        <end position="141"/>
    </location>
</feature>
<keyword evidence="6" id="KW-0539">Nucleus</keyword>
<protein>
    <submittedName>
        <fullName evidence="8">Putative transcription factor</fullName>
    </submittedName>
</protein>
<dbReference type="GO" id="GO:0006351">
    <property type="term" value="P:DNA-templated transcription"/>
    <property type="evidence" value="ECO:0007669"/>
    <property type="project" value="InterPro"/>
</dbReference>
<dbReference type="EMBL" id="MG777491">
    <property type="protein sequence ID" value="AUW31103.1"/>
    <property type="molecule type" value="Genomic_DNA"/>
</dbReference>
<dbReference type="GO" id="GO:0008270">
    <property type="term" value="F:zinc ion binding"/>
    <property type="evidence" value="ECO:0007669"/>
    <property type="project" value="InterPro"/>
</dbReference>
<reference evidence="9" key="2">
    <citation type="submission" date="2017-12" db="EMBL/GenBank/DDBJ databases">
        <title>Genome Sequencing Reveals a Rich Biosynthetic Potential.</title>
        <authorList>
            <person name="Bertrand R.L."/>
            <person name="Abdel-Hameed M.E."/>
            <person name="Sorensen J.L."/>
        </authorList>
    </citation>
    <scope>NUCLEOTIDE SEQUENCE</scope>
</reference>
<dbReference type="Pfam" id="PF04082">
    <property type="entry name" value="Fungal_trans"/>
    <property type="match status" value="1"/>
</dbReference>
<dbReference type="AlphaFoldDB" id="A0A1Z1C4C4"/>
<reference evidence="8" key="1">
    <citation type="submission" date="2016-05" db="EMBL/GenBank/DDBJ databases">
        <title>Lichen genome sequencing reveals its rich biosynthetic potential.</title>
        <authorList>
            <person name="Bertrand R.L."/>
            <person name="Abdel-Hameed M."/>
            <person name="Sorensen J.L."/>
        </authorList>
    </citation>
    <scope>NUCLEOTIDE SEQUENCE</scope>
</reference>
<dbReference type="EMBL" id="KX264255">
    <property type="protein sequence ID" value="ANM86401.1"/>
    <property type="molecule type" value="Genomic_DNA"/>
</dbReference>
<keyword evidence="5" id="KW-0804">Transcription</keyword>
<sequence length="367" mass="42060">MWTLAASVSGHPKSVGESLYRDTRRMLEVLELKTIDIESIDIKQVQVSILLAIYEFMRSHYRRGWMSAGRAFRLIQLMRLHEIDAPDQISMQTNWIETEEKRRTFWMAYSLDRFISIRNGWPLTLCEQVIMIRLPAPEMAFQGGQPVLTGFLSEAITADDQITMSSPFTECIILATISGRALSHRHQSLVENIYFNAPQDFWDRHEWISATLAQRMQILSLNYAPASQQTDPMLLFVNMMAQTTVLYLYKIMKSVTPATVEKQAVMMEYQNRAVVAAGEMVNLTNTLVIQVHPFTPIPLSLCAEFLSSHRDIGDSFEVQLQHILEVLRDLKRFNNLAQGFLHLFELDDDDGLCQVSSNKSEDSFVLS</sequence>
<comment type="subcellular location">
    <subcellularLocation>
        <location evidence="1">Nucleus</location>
    </subcellularLocation>
</comment>
<dbReference type="PANTHER" id="PTHR47338">
    <property type="entry name" value="ZN(II)2CYS6 TRANSCRIPTION FACTOR (EUROFUNG)-RELATED"/>
    <property type="match status" value="1"/>
</dbReference>
<dbReference type="GO" id="GO:0005634">
    <property type="term" value="C:nucleus"/>
    <property type="evidence" value="ECO:0007669"/>
    <property type="project" value="UniProtKB-SubCell"/>
</dbReference>
<dbReference type="SMART" id="SM00906">
    <property type="entry name" value="Fungal_trans"/>
    <property type="match status" value="1"/>
</dbReference>
<dbReference type="PANTHER" id="PTHR47338:SF3">
    <property type="entry name" value="C6 FINGER DOMAIN TRANSCRIPTION FACTOR DBAA-RELATED"/>
    <property type="match status" value="1"/>
</dbReference>
<evidence type="ECO:0000256" key="5">
    <source>
        <dbReference type="ARBA" id="ARBA00023163"/>
    </source>
</evidence>
<evidence type="ECO:0000256" key="4">
    <source>
        <dbReference type="ARBA" id="ARBA00023125"/>
    </source>
</evidence>
<dbReference type="InterPro" id="IPR007219">
    <property type="entry name" value="XnlR_reg_dom"/>
</dbReference>
<keyword evidence="4" id="KW-0238">DNA-binding</keyword>